<dbReference type="Proteomes" id="UP000822688">
    <property type="component" value="Chromosome 4"/>
</dbReference>
<evidence type="ECO:0000256" key="1">
    <source>
        <dbReference type="SAM" id="MobiDB-lite"/>
    </source>
</evidence>
<dbReference type="EMBL" id="CM026424">
    <property type="protein sequence ID" value="KAG0580175.1"/>
    <property type="molecule type" value="Genomic_DNA"/>
</dbReference>
<organism evidence="2 3">
    <name type="scientific">Ceratodon purpureus</name>
    <name type="common">Fire moss</name>
    <name type="synonym">Dicranum purpureum</name>
    <dbReference type="NCBI Taxonomy" id="3225"/>
    <lineage>
        <taxon>Eukaryota</taxon>
        <taxon>Viridiplantae</taxon>
        <taxon>Streptophyta</taxon>
        <taxon>Embryophyta</taxon>
        <taxon>Bryophyta</taxon>
        <taxon>Bryophytina</taxon>
        <taxon>Bryopsida</taxon>
        <taxon>Dicranidae</taxon>
        <taxon>Pseudoditrichales</taxon>
        <taxon>Ditrichaceae</taxon>
        <taxon>Ceratodon</taxon>
    </lineage>
</organism>
<dbReference type="PANTHER" id="PTHR33671">
    <property type="entry name" value="N-METHYLTRANSFERASE, PUTATIVE (DUF688)-RELATED"/>
    <property type="match status" value="1"/>
</dbReference>
<reference evidence="2" key="1">
    <citation type="submission" date="2020-06" db="EMBL/GenBank/DDBJ databases">
        <title>WGS assembly of Ceratodon purpureus strain R40.</title>
        <authorList>
            <person name="Carey S.B."/>
            <person name="Jenkins J."/>
            <person name="Shu S."/>
            <person name="Lovell J.T."/>
            <person name="Sreedasyam A."/>
            <person name="Maumus F."/>
            <person name="Tiley G.P."/>
            <person name="Fernandez-Pozo N."/>
            <person name="Barry K."/>
            <person name="Chen C."/>
            <person name="Wang M."/>
            <person name="Lipzen A."/>
            <person name="Daum C."/>
            <person name="Saski C.A."/>
            <person name="Payton A.C."/>
            <person name="Mcbreen J.C."/>
            <person name="Conrad R.E."/>
            <person name="Kollar L.M."/>
            <person name="Olsson S."/>
            <person name="Huttunen S."/>
            <person name="Landis J.B."/>
            <person name="Wickett N.J."/>
            <person name="Johnson M.G."/>
            <person name="Rensing S.A."/>
            <person name="Grimwood J."/>
            <person name="Schmutz J."/>
            <person name="Mcdaniel S.F."/>
        </authorList>
    </citation>
    <scope>NUCLEOTIDE SEQUENCE</scope>
    <source>
        <strain evidence="2">R40</strain>
    </source>
</reference>
<protein>
    <submittedName>
        <fullName evidence="2">Uncharacterized protein</fullName>
    </submittedName>
</protein>
<feature type="region of interest" description="Disordered" evidence="1">
    <location>
        <begin position="423"/>
        <end position="444"/>
    </location>
</feature>
<feature type="compositionally biased region" description="Polar residues" evidence="1">
    <location>
        <begin position="114"/>
        <end position="125"/>
    </location>
</feature>
<proteinExistence type="predicted"/>
<gene>
    <name evidence="2" type="ORF">KC19_4G153800</name>
</gene>
<feature type="compositionally biased region" description="Acidic residues" evidence="1">
    <location>
        <begin position="223"/>
        <end position="240"/>
    </location>
</feature>
<dbReference type="AlphaFoldDB" id="A0A8T0IB05"/>
<feature type="region of interest" description="Disordered" evidence="1">
    <location>
        <begin position="1"/>
        <end position="24"/>
    </location>
</feature>
<name>A0A8T0IB05_CERPU</name>
<dbReference type="PANTHER" id="PTHR33671:SF2">
    <property type="entry name" value="N-METHYLTRANSFERASE, PUTATIVE (DUF688)-RELATED"/>
    <property type="match status" value="1"/>
</dbReference>
<feature type="compositionally biased region" description="Low complexity" evidence="1">
    <location>
        <begin position="353"/>
        <end position="366"/>
    </location>
</feature>
<feature type="region of interest" description="Disordered" evidence="1">
    <location>
        <begin position="114"/>
        <end position="152"/>
    </location>
</feature>
<dbReference type="Pfam" id="PF05097">
    <property type="entry name" value="DUF688"/>
    <property type="match status" value="1"/>
</dbReference>
<keyword evidence="3" id="KW-1185">Reference proteome</keyword>
<feature type="region of interest" description="Disordered" evidence="1">
    <location>
        <begin position="291"/>
        <end position="314"/>
    </location>
</feature>
<accession>A0A8T0IB05</accession>
<evidence type="ECO:0000313" key="3">
    <source>
        <dbReference type="Proteomes" id="UP000822688"/>
    </source>
</evidence>
<evidence type="ECO:0000313" key="2">
    <source>
        <dbReference type="EMBL" id="KAG0580175.1"/>
    </source>
</evidence>
<feature type="compositionally biased region" description="Low complexity" evidence="1">
    <location>
        <begin position="1"/>
        <end position="22"/>
    </location>
</feature>
<comment type="caution">
    <text evidence="2">The sequence shown here is derived from an EMBL/GenBank/DDBJ whole genome shotgun (WGS) entry which is preliminary data.</text>
</comment>
<sequence>MNLPGGSYVSRSGRSSRSWSNSTDKVPLHVARNCGHKNPSPEIKIEDMASVYSDAGETFASRPSNAASIPAYEDGQDAVSAGLYTNTQRRSDSDSRDFILKRFLPAAQAMAATGVNSSALTSSENRPQKKSSDVSNARLGSSASGSSKSKKRFDNLEIKQDIRGEGLDHDEGEEIKACGFPLHLGRLTLQHFRYSFWTSRSSSRSKPAHHSTTKVSPKKIQEEPSDDSDDLFWSDEEGFDDAGSHAEMSGAGGMNHRGETSMSSEAVRKRLAAEMLVRPTRLHSMETVHTPDHRGFLGLPKSTKLTSGEMEQARQVDRLGARLTRMISKTNYMESRNGSARMFEHDETDQAGSSSQGPSTTTSSSSVEAPRTKWVDAVSSLMPPPSPKMPSESWLSNTLPPERFMEVKKLSRKSLGSYIPIKPPLKPLSTERHQPNREGVSTIRLRQSCSLKEHLQGRQVLRSASMQEV</sequence>
<dbReference type="InterPro" id="IPR007789">
    <property type="entry name" value="DUF688"/>
</dbReference>
<feature type="region of interest" description="Disordered" evidence="1">
    <location>
        <begin position="200"/>
        <end position="265"/>
    </location>
</feature>
<feature type="region of interest" description="Disordered" evidence="1">
    <location>
        <begin position="346"/>
        <end position="371"/>
    </location>
</feature>